<dbReference type="Pfam" id="PF17815">
    <property type="entry name" value="PDZ_3"/>
    <property type="match status" value="1"/>
</dbReference>
<accession>A0A345ZCY2</accession>
<evidence type="ECO:0000259" key="5">
    <source>
        <dbReference type="PROSITE" id="PS50106"/>
    </source>
</evidence>
<dbReference type="PANTHER" id="PTHR22939">
    <property type="entry name" value="SERINE PROTEASE FAMILY S1C HTRA-RELATED"/>
    <property type="match status" value="1"/>
</dbReference>
<keyword evidence="4" id="KW-1133">Transmembrane helix</keyword>
<evidence type="ECO:0000256" key="2">
    <source>
        <dbReference type="ARBA" id="ARBA00022670"/>
    </source>
</evidence>
<comment type="similarity">
    <text evidence="1">Belongs to the peptidase S1C family.</text>
</comment>
<dbReference type="GO" id="GO:0006508">
    <property type="term" value="P:proteolysis"/>
    <property type="evidence" value="ECO:0007669"/>
    <property type="project" value="UniProtKB-KW"/>
</dbReference>
<sequence length="576" mass="62854">MKFTHITFTALLIMVSVFCGFSGYLMYLNHQEVQQACMYLEDKVKALESQQLSIHKQQSIDANNCPMVTTATSAQLWANLQKNVQNTVVQLFVQSANFNWVEPYKVPQIGAGLGSGFFISELGEIITNAHVVNQAAVIHVQIPSFGKHQFEADLVGIMPEKDFALIKIRPEGLALIRSVLGKIPYLHLGDSDLMRRGDEVMALGYPLGQQSLKSTTGVISGREGGMIQMSAPINPGNSGGPSINTSGQVIGINTAGIVSAQNVGYIIQINDVKVFLDELRSERLVRKPYLGILQSMATEDLVKSLGNPLPGGVYIIEVLSDSPLNGQLQSGDMIYEINGIKIDLYGDMTVPWSEDKISTAEYVARLALGEKVSFVVYRNGVRKQFTCDFGRRKLAPIRQMFPGYEAIEYEMFGGLVVMPLALNHIQPLIPVASGLAKFVEDRNQTEPVLVITHVMSNSPAQRCRLPLTGSILKTVDGKKVSTIADLQDAIAHAGDIIKIQTTDNAMVALSKKDILENESRLARTYAYEISKGVAAMMEKSLQQTPVKVSGAKVIPAKELQNKKNIGNNGTLGKSGK</sequence>
<dbReference type="InterPro" id="IPR009003">
    <property type="entry name" value="Peptidase_S1_PA"/>
</dbReference>
<dbReference type="InterPro" id="IPR041517">
    <property type="entry name" value="DEGP_PDZ"/>
</dbReference>
<dbReference type="Gene3D" id="2.40.10.120">
    <property type="match status" value="1"/>
</dbReference>
<feature type="transmembrane region" description="Helical" evidence="4">
    <location>
        <begin position="7"/>
        <end position="27"/>
    </location>
</feature>
<evidence type="ECO:0000256" key="4">
    <source>
        <dbReference type="SAM" id="Phobius"/>
    </source>
</evidence>
<gene>
    <name evidence="6" type="ORF">C0J27_05460</name>
</gene>
<dbReference type="OrthoDB" id="9758917at2"/>
<dbReference type="KEGG" id="cdes:C0J27_05460"/>
<evidence type="ECO:0000256" key="1">
    <source>
        <dbReference type="ARBA" id="ARBA00010541"/>
    </source>
</evidence>
<feature type="domain" description="PDZ" evidence="5">
    <location>
        <begin position="289"/>
        <end position="342"/>
    </location>
</feature>
<evidence type="ECO:0000256" key="3">
    <source>
        <dbReference type="ARBA" id="ARBA00022801"/>
    </source>
</evidence>
<keyword evidence="4" id="KW-0472">Membrane</keyword>
<dbReference type="SMART" id="SM00228">
    <property type="entry name" value="PDZ"/>
    <property type="match status" value="2"/>
</dbReference>
<dbReference type="InterPro" id="IPR001940">
    <property type="entry name" value="Peptidase_S1C"/>
</dbReference>
<keyword evidence="7" id="KW-1185">Reference proteome</keyword>
<dbReference type="PANTHER" id="PTHR22939:SF129">
    <property type="entry name" value="SERINE PROTEASE HTRA2, MITOCHONDRIAL"/>
    <property type="match status" value="1"/>
</dbReference>
<dbReference type="Pfam" id="PF13365">
    <property type="entry name" value="Trypsin_2"/>
    <property type="match status" value="1"/>
</dbReference>
<dbReference type="EMBL" id="CP025544">
    <property type="protein sequence ID" value="AXK61149.1"/>
    <property type="molecule type" value="Genomic_DNA"/>
</dbReference>
<evidence type="ECO:0000313" key="6">
    <source>
        <dbReference type="EMBL" id="AXK61149.1"/>
    </source>
</evidence>
<evidence type="ECO:0000313" key="7">
    <source>
        <dbReference type="Proteomes" id="UP000254834"/>
    </source>
</evidence>
<dbReference type="AlphaFoldDB" id="A0A345ZCY2"/>
<dbReference type="PROSITE" id="PS50106">
    <property type="entry name" value="PDZ"/>
    <property type="match status" value="1"/>
</dbReference>
<keyword evidence="2" id="KW-0645">Protease</keyword>
<dbReference type="InterPro" id="IPR046449">
    <property type="entry name" value="DEGP_PDZ_sf"/>
</dbReference>
<reference evidence="6 7" key="1">
    <citation type="submission" date="2017-12" db="EMBL/GenBank/DDBJ databases">
        <title>Chromulinavorax destructans is a abundant pathogen of dominant heterotrophic picoflagllates.</title>
        <authorList>
            <person name="Deeg C.M."/>
            <person name="Zimmer M."/>
            <person name="Suttle C.A."/>
        </authorList>
    </citation>
    <scope>NUCLEOTIDE SEQUENCE [LARGE SCALE GENOMIC DNA]</scope>
    <source>
        <strain evidence="6 7">SeV1</strain>
    </source>
</reference>
<dbReference type="RefSeq" id="WP_115586164.1">
    <property type="nucleotide sequence ID" value="NZ_CP025544.1"/>
</dbReference>
<dbReference type="InterPro" id="IPR036034">
    <property type="entry name" value="PDZ_sf"/>
</dbReference>
<dbReference type="InterPro" id="IPR001478">
    <property type="entry name" value="PDZ"/>
</dbReference>
<dbReference type="Gene3D" id="3.20.190.20">
    <property type="match status" value="1"/>
</dbReference>
<keyword evidence="4" id="KW-0812">Transmembrane</keyword>
<dbReference type="Gene3D" id="2.30.42.10">
    <property type="match status" value="1"/>
</dbReference>
<dbReference type="Pfam" id="PF13180">
    <property type="entry name" value="PDZ_2"/>
    <property type="match status" value="1"/>
</dbReference>
<organism evidence="6 7">
    <name type="scientific">Candidatus Chromulinivorax destructor</name>
    <dbReference type="NCBI Taxonomy" id="2066483"/>
    <lineage>
        <taxon>Bacteria</taxon>
        <taxon>Candidatus Babelota</taxon>
        <taxon>Candidatus Babeliae</taxon>
        <taxon>Candidatus Babeliales</taxon>
        <taxon>Candidatus Chromulinivoraceae</taxon>
        <taxon>Candidatus Chromulinivorax</taxon>
    </lineage>
</organism>
<name>A0A345ZCY2_9BACT</name>
<dbReference type="SUPFAM" id="SSF50156">
    <property type="entry name" value="PDZ domain-like"/>
    <property type="match status" value="2"/>
</dbReference>
<dbReference type="PRINTS" id="PR00834">
    <property type="entry name" value="PROTEASES2C"/>
</dbReference>
<dbReference type="Proteomes" id="UP000254834">
    <property type="component" value="Chromosome"/>
</dbReference>
<proteinExistence type="inferred from homology"/>
<protein>
    <recommendedName>
        <fullName evidence="5">PDZ domain-containing protein</fullName>
    </recommendedName>
</protein>
<keyword evidence="3" id="KW-0378">Hydrolase</keyword>
<dbReference type="SUPFAM" id="SSF50494">
    <property type="entry name" value="Trypsin-like serine proteases"/>
    <property type="match status" value="1"/>
</dbReference>
<dbReference type="GO" id="GO:0004252">
    <property type="term" value="F:serine-type endopeptidase activity"/>
    <property type="evidence" value="ECO:0007669"/>
    <property type="project" value="InterPro"/>
</dbReference>